<keyword evidence="4" id="KW-0663">Pyridoxal phosphate</keyword>
<name>A0AA37SPH0_9BACT</name>
<dbReference type="InterPro" id="IPR050106">
    <property type="entry name" value="HistidinolP_aminotransfase"/>
</dbReference>
<dbReference type="Gene3D" id="3.90.1150.10">
    <property type="entry name" value="Aspartate Aminotransferase, domain 1"/>
    <property type="match status" value="1"/>
</dbReference>
<reference evidence="6" key="1">
    <citation type="journal article" date="2014" name="Int. J. Syst. Evol. Microbiol.">
        <title>Complete genome sequence of Corynebacterium casei LMG S-19264T (=DSM 44701T), isolated from a smear-ripened cheese.</title>
        <authorList>
            <consortium name="US DOE Joint Genome Institute (JGI-PGF)"/>
            <person name="Walter F."/>
            <person name="Albersmeier A."/>
            <person name="Kalinowski J."/>
            <person name="Ruckert C."/>
        </authorList>
    </citation>
    <scope>NUCLEOTIDE SEQUENCE</scope>
    <source>
        <strain evidence="6">NBRC 108769</strain>
    </source>
</reference>
<dbReference type="SUPFAM" id="SSF53383">
    <property type="entry name" value="PLP-dependent transferases"/>
    <property type="match status" value="1"/>
</dbReference>
<evidence type="ECO:0000256" key="4">
    <source>
        <dbReference type="ARBA" id="ARBA00022898"/>
    </source>
</evidence>
<dbReference type="RefSeq" id="WP_235292407.1">
    <property type="nucleotide sequence ID" value="NZ_BSOH01000001.1"/>
</dbReference>
<dbReference type="PANTHER" id="PTHR43643:SF3">
    <property type="entry name" value="HISTIDINOL-PHOSPHATE AMINOTRANSFERASE"/>
    <property type="match status" value="1"/>
</dbReference>
<dbReference type="Gene3D" id="3.40.640.10">
    <property type="entry name" value="Type I PLP-dependent aspartate aminotransferase-like (Major domain)"/>
    <property type="match status" value="1"/>
</dbReference>
<dbReference type="GO" id="GO:0008483">
    <property type="term" value="F:transaminase activity"/>
    <property type="evidence" value="ECO:0007669"/>
    <property type="project" value="UniProtKB-KW"/>
</dbReference>
<keyword evidence="2 6" id="KW-0032">Aminotransferase</keyword>
<feature type="domain" description="Aminotransferase class I/classII large" evidence="5">
    <location>
        <begin position="32"/>
        <end position="354"/>
    </location>
</feature>
<evidence type="ECO:0000313" key="6">
    <source>
        <dbReference type="EMBL" id="GLR15515.1"/>
    </source>
</evidence>
<dbReference type="GO" id="GO:0030170">
    <property type="term" value="F:pyridoxal phosphate binding"/>
    <property type="evidence" value="ECO:0007669"/>
    <property type="project" value="InterPro"/>
</dbReference>
<dbReference type="AlphaFoldDB" id="A0AA37SPH0"/>
<evidence type="ECO:0000256" key="1">
    <source>
        <dbReference type="ARBA" id="ARBA00007970"/>
    </source>
</evidence>
<evidence type="ECO:0000256" key="3">
    <source>
        <dbReference type="ARBA" id="ARBA00022679"/>
    </source>
</evidence>
<dbReference type="InterPro" id="IPR015424">
    <property type="entry name" value="PyrdxlP-dep_Trfase"/>
</dbReference>
<evidence type="ECO:0000256" key="2">
    <source>
        <dbReference type="ARBA" id="ARBA00022576"/>
    </source>
</evidence>
<dbReference type="InterPro" id="IPR004839">
    <property type="entry name" value="Aminotransferase_I/II_large"/>
</dbReference>
<dbReference type="PANTHER" id="PTHR43643">
    <property type="entry name" value="HISTIDINOL-PHOSPHATE AMINOTRANSFERASE 2"/>
    <property type="match status" value="1"/>
</dbReference>
<dbReference type="Pfam" id="PF00155">
    <property type="entry name" value="Aminotran_1_2"/>
    <property type="match status" value="1"/>
</dbReference>
<accession>A0AA37SPH0</accession>
<comment type="caution">
    <text evidence="6">The sequence shown here is derived from an EMBL/GenBank/DDBJ whole genome shotgun (WGS) entry which is preliminary data.</text>
</comment>
<evidence type="ECO:0000313" key="7">
    <source>
        <dbReference type="Proteomes" id="UP001156666"/>
    </source>
</evidence>
<gene>
    <name evidence="6" type="primary">hisC_1</name>
    <name evidence="6" type="ORF">GCM10007940_01300</name>
</gene>
<organism evidence="6 7">
    <name type="scientific">Portibacter lacus</name>
    <dbReference type="NCBI Taxonomy" id="1099794"/>
    <lineage>
        <taxon>Bacteria</taxon>
        <taxon>Pseudomonadati</taxon>
        <taxon>Bacteroidota</taxon>
        <taxon>Saprospiria</taxon>
        <taxon>Saprospirales</taxon>
        <taxon>Haliscomenobacteraceae</taxon>
        <taxon>Portibacter</taxon>
    </lineage>
</organism>
<protein>
    <submittedName>
        <fullName evidence="6">Histidinol-phosphate aminotransferase</fullName>
    </submittedName>
</protein>
<sequence>MVKILPHIQNLTPYKPGKSSDPSDFIRYKAILSSNENNYGPSPLAMEAIRKNLSSINLYPDPLGESLVTELAKMHHRNEEEIILSNGLDGLLYSMFKAFTLAGDHVVTNDNSFVAFNKFSLMNDLALEIVSNIDYAFDLEQVVASVKENTKMVYLCNPNNPTGMAIGAKELKRTISRISSNVLVIIDEAYFAYAQAIDADFPDSSLLNLPNVLTLRTFSKLYGLAGVRIGYAIGSSHVINVLKKVKLVFNPNLLAQVAATAALGDEEHVAKTLTNNTKWIHILQDQFAQKNIRTLPSYANFICAIFSDATAASKFFEFMDSKDILLRKLDGFGMPEGVRVSIGNDEEMKYFSETLQQF</sequence>
<dbReference type="EMBL" id="BSOH01000001">
    <property type="protein sequence ID" value="GLR15515.1"/>
    <property type="molecule type" value="Genomic_DNA"/>
</dbReference>
<evidence type="ECO:0000259" key="5">
    <source>
        <dbReference type="Pfam" id="PF00155"/>
    </source>
</evidence>
<dbReference type="InterPro" id="IPR015422">
    <property type="entry name" value="PyrdxlP-dep_Trfase_small"/>
</dbReference>
<reference evidence="6" key="2">
    <citation type="submission" date="2023-01" db="EMBL/GenBank/DDBJ databases">
        <title>Draft genome sequence of Portibacter lacus strain NBRC 108769.</title>
        <authorList>
            <person name="Sun Q."/>
            <person name="Mori K."/>
        </authorList>
    </citation>
    <scope>NUCLEOTIDE SEQUENCE</scope>
    <source>
        <strain evidence="6">NBRC 108769</strain>
    </source>
</reference>
<dbReference type="CDD" id="cd00609">
    <property type="entry name" value="AAT_like"/>
    <property type="match status" value="1"/>
</dbReference>
<dbReference type="Proteomes" id="UP001156666">
    <property type="component" value="Unassembled WGS sequence"/>
</dbReference>
<comment type="similarity">
    <text evidence="1">Belongs to the class-II pyridoxal-phosphate-dependent aminotransferase family. Histidinol-phosphate aminotransferase subfamily.</text>
</comment>
<proteinExistence type="inferred from homology"/>
<keyword evidence="3" id="KW-0808">Transferase</keyword>
<keyword evidence="7" id="KW-1185">Reference proteome</keyword>
<dbReference type="InterPro" id="IPR015421">
    <property type="entry name" value="PyrdxlP-dep_Trfase_major"/>
</dbReference>